<evidence type="ECO:0000256" key="6">
    <source>
        <dbReference type="SAM" id="Phobius"/>
    </source>
</evidence>
<evidence type="ECO:0000256" key="2">
    <source>
        <dbReference type="ARBA" id="ARBA00007511"/>
    </source>
</evidence>
<dbReference type="EMBL" id="MJEH01000055">
    <property type="protein sequence ID" value="OEH91614.1"/>
    <property type="molecule type" value="Genomic_DNA"/>
</dbReference>
<feature type="transmembrane region" description="Helical" evidence="6">
    <location>
        <begin position="108"/>
        <end position="126"/>
    </location>
</feature>
<protein>
    <recommendedName>
        <fullName evidence="9">YjbE family integral membrane protein</fullName>
    </recommendedName>
</protein>
<evidence type="ECO:0000256" key="3">
    <source>
        <dbReference type="ARBA" id="ARBA00022692"/>
    </source>
</evidence>
<feature type="transmembrane region" description="Helical" evidence="6">
    <location>
        <begin position="42"/>
        <end position="63"/>
    </location>
</feature>
<dbReference type="AlphaFoldDB" id="A0A1E5LC13"/>
<name>A0A1E5LC13_9BACI</name>
<feature type="transmembrane region" description="Helical" evidence="6">
    <location>
        <begin position="162"/>
        <end position="180"/>
    </location>
</feature>
<keyword evidence="8" id="KW-1185">Reference proteome</keyword>
<evidence type="ECO:0000256" key="1">
    <source>
        <dbReference type="ARBA" id="ARBA00004141"/>
    </source>
</evidence>
<gene>
    <name evidence="7" type="ORF">BFG57_04375</name>
</gene>
<dbReference type="PANTHER" id="PTHR30238">
    <property type="entry name" value="MEMBRANE BOUND PREDICTED REDOX MODULATOR"/>
    <property type="match status" value="1"/>
</dbReference>
<dbReference type="OrthoDB" id="5295733at2"/>
<keyword evidence="4 6" id="KW-1133">Transmembrane helix</keyword>
<feature type="transmembrane region" description="Helical" evidence="6">
    <location>
        <begin position="132"/>
        <end position="150"/>
    </location>
</feature>
<comment type="similarity">
    <text evidence="2">Belongs to the TerC family.</text>
</comment>
<feature type="transmembrane region" description="Helical" evidence="6">
    <location>
        <begin position="6"/>
        <end position="30"/>
    </location>
</feature>
<evidence type="ECO:0000256" key="4">
    <source>
        <dbReference type="ARBA" id="ARBA00022989"/>
    </source>
</evidence>
<evidence type="ECO:0000313" key="8">
    <source>
        <dbReference type="Proteomes" id="UP000095209"/>
    </source>
</evidence>
<dbReference type="InterPro" id="IPR022301">
    <property type="entry name" value="Integral_membrane_YjbE"/>
</dbReference>
<organism evidence="7 8">
    <name type="scientific">Bacillus solimangrovi</name>
    <dbReference type="NCBI Taxonomy" id="1305675"/>
    <lineage>
        <taxon>Bacteria</taxon>
        <taxon>Bacillati</taxon>
        <taxon>Bacillota</taxon>
        <taxon>Bacilli</taxon>
        <taxon>Bacillales</taxon>
        <taxon>Bacillaceae</taxon>
        <taxon>Bacillus</taxon>
    </lineage>
</organism>
<reference evidence="7 8" key="1">
    <citation type="submission" date="2016-08" db="EMBL/GenBank/DDBJ databases">
        <title>Genome of Bacillus solimangrovi GH2-4.</title>
        <authorList>
            <person name="Lim S."/>
            <person name="Kim B.-C."/>
        </authorList>
    </citation>
    <scope>NUCLEOTIDE SEQUENCE [LARGE SCALE GENOMIC DNA]</scope>
    <source>
        <strain evidence="7 8">GH2-4</strain>
    </source>
</reference>
<dbReference type="PANTHER" id="PTHR30238:SF4">
    <property type="entry name" value="SLL1022 PROTEIN"/>
    <property type="match status" value="1"/>
</dbReference>
<evidence type="ECO:0000313" key="7">
    <source>
        <dbReference type="EMBL" id="OEH91614.1"/>
    </source>
</evidence>
<dbReference type="Proteomes" id="UP000095209">
    <property type="component" value="Unassembled WGS sequence"/>
</dbReference>
<sequence length="220" mass="24084">MDFDLILQIITIIGIDIILGGDNAIVIALASRKLPEDKRHKAIVIGTGLAIIVRILLTIVVVLLLQIPYLQLIGAIFLIWIAIQLLIHNEDETTHIKGGKTLFEAIRTIVLADLVMGFDNVIAIAGAAHGEIWLVITGLLISVPIIIWGSKIILHCIERFPTLVYVGAGILAYTASKMIIHEKQLHPYFESNPTFETLIPFILIITVLSFGGIGNIFAKA</sequence>
<keyword evidence="5 6" id="KW-0472">Membrane</keyword>
<accession>A0A1E5LC13</accession>
<dbReference type="GO" id="GO:0016020">
    <property type="term" value="C:membrane"/>
    <property type="evidence" value="ECO:0007669"/>
    <property type="project" value="UniProtKB-SubCell"/>
</dbReference>
<dbReference type="RefSeq" id="WP_069718351.1">
    <property type="nucleotide sequence ID" value="NZ_MJEH01000055.1"/>
</dbReference>
<evidence type="ECO:0008006" key="9">
    <source>
        <dbReference type="Google" id="ProtNLM"/>
    </source>
</evidence>
<keyword evidence="3 6" id="KW-0812">Transmembrane</keyword>
<feature type="transmembrane region" description="Helical" evidence="6">
    <location>
        <begin position="69"/>
        <end position="87"/>
    </location>
</feature>
<dbReference type="NCBIfam" id="TIGR03717">
    <property type="entry name" value="R_switched_YjbE"/>
    <property type="match status" value="1"/>
</dbReference>
<comment type="caution">
    <text evidence="7">The sequence shown here is derived from an EMBL/GenBank/DDBJ whole genome shotgun (WGS) entry which is preliminary data.</text>
</comment>
<feature type="transmembrane region" description="Helical" evidence="6">
    <location>
        <begin position="200"/>
        <end position="218"/>
    </location>
</feature>
<evidence type="ECO:0000256" key="5">
    <source>
        <dbReference type="ARBA" id="ARBA00023136"/>
    </source>
</evidence>
<proteinExistence type="inferred from homology"/>
<comment type="subcellular location">
    <subcellularLocation>
        <location evidence="1">Membrane</location>
        <topology evidence="1">Multi-pass membrane protein</topology>
    </subcellularLocation>
</comment>
<dbReference type="InterPro" id="IPR005496">
    <property type="entry name" value="Integral_membrane_TerC"/>
</dbReference>
<dbReference type="Pfam" id="PF03741">
    <property type="entry name" value="TerC"/>
    <property type="match status" value="1"/>
</dbReference>